<organism evidence="1 2">
    <name type="scientific">Oceanobacter antarcticus</name>
    <dbReference type="NCBI Taxonomy" id="3133425"/>
    <lineage>
        <taxon>Bacteria</taxon>
        <taxon>Pseudomonadati</taxon>
        <taxon>Pseudomonadota</taxon>
        <taxon>Gammaproteobacteria</taxon>
        <taxon>Oceanospirillales</taxon>
        <taxon>Oceanospirillaceae</taxon>
        <taxon>Oceanobacter</taxon>
    </lineage>
</organism>
<dbReference type="PANTHER" id="PTHR40266:SF2">
    <property type="entry name" value="TOXIN HIGB-1"/>
    <property type="match status" value="1"/>
</dbReference>
<dbReference type="InterPro" id="IPR035093">
    <property type="entry name" value="RelE/ParE_toxin_dom_sf"/>
</dbReference>
<reference evidence="1 2" key="1">
    <citation type="submission" date="2024-03" db="EMBL/GenBank/DDBJ databases">
        <title>High-quality draft genome sequence of Oceanobacter sp. wDCs-4.</title>
        <authorList>
            <person name="Dong C."/>
        </authorList>
    </citation>
    <scope>NUCLEOTIDE SEQUENCE [LARGE SCALE GENOMIC DNA]</scope>
    <source>
        <strain evidence="2">wDCs-4</strain>
    </source>
</reference>
<gene>
    <name evidence="1" type="ORF">WG929_01515</name>
</gene>
<protein>
    <submittedName>
        <fullName evidence="1">Type II toxin-antitoxin system RelE/ParE family toxin</fullName>
    </submittedName>
</protein>
<sequence length="96" mass="11323">MIASFKDQWLEDYYFQGKKSSTIQSSLESALKRKLDIMHVAVEEKDLRIPPGNRFEHLTGKLDGWCSIRVNKQYRLIFQWGNGEATQVYLDPHTYR</sequence>
<comment type="caution">
    <text evidence="1">The sequence shown here is derived from an EMBL/GenBank/DDBJ whole genome shotgun (WGS) entry which is preliminary data.</text>
</comment>
<dbReference type="RefSeq" id="WP_416204592.1">
    <property type="nucleotide sequence ID" value="NZ_JBBKTX010000001.1"/>
</dbReference>
<dbReference type="Gene3D" id="3.30.2310.20">
    <property type="entry name" value="RelE-like"/>
    <property type="match status" value="1"/>
</dbReference>
<evidence type="ECO:0000313" key="1">
    <source>
        <dbReference type="EMBL" id="MFK4751075.1"/>
    </source>
</evidence>
<proteinExistence type="predicted"/>
<dbReference type="SUPFAM" id="SSF143011">
    <property type="entry name" value="RelE-like"/>
    <property type="match status" value="1"/>
</dbReference>
<evidence type="ECO:0000313" key="2">
    <source>
        <dbReference type="Proteomes" id="UP001620597"/>
    </source>
</evidence>
<accession>A0ABW8NE52</accession>
<dbReference type="Proteomes" id="UP001620597">
    <property type="component" value="Unassembled WGS sequence"/>
</dbReference>
<keyword evidence="2" id="KW-1185">Reference proteome</keyword>
<dbReference type="EMBL" id="JBBKTX010000001">
    <property type="protein sequence ID" value="MFK4751075.1"/>
    <property type="molecule type" value="Genomic_DNA"/>
</dbReference>
<name>A0ABW8NE52_9GAMM</name>
<dbReference type="Pfam" id="PF05015">
    <property type="entry name" value="HigB-like_toxin"/>
    <property type="match status" value="1"/>
</dbReference>
<dbReference type="PANTHER" id="PTHR40266">
    <property type="entry name" value="TOXIN HIGB-1"/>
    <property type="match status" value="1"/>
</dbReference>
<dbReference type="InterPro" id="IPR007711">
    <property type="entry name" value="HigB-1"/>
</dbReference>